<reference evidence="2" key="1">
    <citation type="submission" date="2018-05" db="EMBL/GenBank/DDBJ databases">
        <authorList>
            <person name="Lanie J.A."/>
            <person name="Ng W.-L."/>
            <person name="Kazmierczak K.M."/>
            <person name="Andrzejewski T.M."/>
            <person name="Davidsen T.M."/>
            <person name="Wayne K.J."/>
            <person name="Tettelin H."/>
            <person name="Glass J.I."/>
            <person name="Rusch D."/>
            <person name="Podicherti R."/>
            <person name="Tsui H.-C.T."/>
            <person name="Winkler M.E."/>
        </authorList>
    </citation>
    <scope>NUCLEOTIDE SEQUENCE</scope>
</reference>
<sequence length="148" mass="16681">MNLPMKNPPSEKRSPREIAILNQAFQSFNEATEQLQNSYDVLNEALETNKNYLHNIMESLPTGVIVVDQNNAINTFNKTAGAITGLDPETCLNKPLSEVFSIDLFEKIVGRTTKEKQKSPIVEREIETPHHGKIYTRISTSPVLDKKN</sequence>
<gene>
    <name evidence="2" type="ORF">METZ01_LOCUS154932</name>
</gene>
<proteinExistence type="predicted"/>
<feature type="non-terminal residue" evidence="2">
    <location>
        <position position="148"/>
    </location>
</feature>
<dbReference type="CDD" id="cd00130">
    <property type="entry name" value="PAS"/>
    <property type="match status" value="1"/>
</dbReference>
<organism evidence="2">
    <name type="scientific">marine metagenome</name>
    <dbReference type="NCBI Taxonomy" id="408172"/>
    <lineage>
        <taxon>unclassified sequences</taxon>
        <taxon>metagenomes</taxon>
        <taxon>ecological metagenomes</taxon>
    </lineage>
</organism>
<dbReference type="InterPro" id="IPR000014">
    <property type="entry name" value="PAS"/>
</dbReference>
<dbReference type="Pfam" id="PF00989">
    <property type="entry name" value="PAS"/>
    <property type="match status" value="1"/>
</dbReference>
<evidence type="ECO:0000259" key="1">
    <source>
        <dbReference type="PROSITE" id="PS50112"/>
    </source>
</evidence>
<dbReference type="NCBIfam" id="TIGR00229">
    <property type="entry name" value="sensory_box"/>
    <property type="match status" value="1"/>
</dbReference>
<dbReference type="InterPro" id="IPR013767">
    <property type="entry name" value="PAS_fold"/>
</dbReference>
<dbReference type="GO" id="GO:0006355">
    <property type="term" value="P:regulation of DNA-templated transcription"/>
    <property type="evidence" value="ECO:0007669"/>
    <property type="project" value="InterPro"/>
</dbReference>
<dbReference type="SMART" id="SM00091">
    <property type="entry name" value="PAS"/>
    <property type="match status" value="1"/>
</dbReference>
<evidence type="ECO:0000313" key="2">
    <source>
        <dbReference type="EMBL" id="SVB02078.1"/>
    </source>
</evidence>
<name>A0A382AKS7_9ZZZZ</name>
<protein>
    <recommendedName>
        <fullName evidence="1">PAS domain-containing protein</fullName>
    </recommendedName>
</protein>
<accession>A0A382AKS7</accession>
<feature type="domain" description="PAS" evidence="1">
    <location>
        <begin position="49"/>
        <end position="94"/>
    </location>
</feature>
<dbReference type="InterPro" id="IPR035965">
    <property type="entry name" value="PAS-like_dom_sf"/>
</dbReference>
<dbReference type="AlphaFoldDB" id="A0A382AKS7"/>
<dbReference type="PROSITE" id="PS50112">
    <property type="entry name" value="PAS"/>
    <property type="match status" value="1"/>
</dbReference>
<dbReference type="SUPFAM" id="SSF55785">
    <property type="entry name" value="PYP-like sensor domain (PAS domain)"/>
    <property type="match status" value="1"/>
</dbReference>
<dbReference type="EMBL" id="UINC01025807">
    <property type="protein sequence ID" value="SVB02078.1"/>
    <property type="molecule type" value="Genomic_DNA"/>
</dbReference>
<dbReference type="Gene3D" id="3.30.450.20">
    <property type="entry name" value="PAS domain"/>
    <property type="match status" value="1"/>
</dbReference>